<dbReference type="InterPro" id="IPR032816">
    <property type="entry name" value="VTT_dom"/>
</dbReference>
<gene>
    <name evidence="8" type="ORF">AVDCRST_MAG88-2042</name>
</gene>
<keyword evidence="4 6" id="KW-1133">Transmembrane helix</keyword>
<sequence>MVRHLPTMQAIKGLVVRTRPLGLLVALAITGLVFAGQEYLRGLDRFGYAGVFMLSLIGNASLVLPLPTFMAAFAGGGVLDPLAVGVIAAAGATIGELTGYLAGSSGRATIEKRETYRRVHEWMRRRGLLTLFVLAAIPNPLFDIAGMTAGVLRFPVPAFLLATWAGKTVKFLAIALLGAGAMRLVG</sequence>
<dbReference type="Pfam" id="PF09335">
    <property type="entry name" value="VTT_dom"/>
    <property type="match status" value="1"/>
</dbReference>
<feature type="transmembrane region" description="Helical" evidence="6">
    <location>
        <begin position="46"/>
        <end position="66"/>
    </location>
</feature>
<comment type="subcellular location">
    <subcellularLocation>
        <location evidence="1">Cell membrane</location>
        <topology evidence="1">Multi-pass membrane protein</topology>
    </subcellularLocation>
</comment>
<dbReference type="GO" id="GO:0005886">
    <property type="term" value="C:plasma membrane"/>
    <property type="evidence" value="ECO:0007669"/>
    <property type="project" value="UniProtKB-SubCell"/>
</dbReference>
<evidence type="ECO:0000256" key="5">
    <source>
        <dbReference type="ARBA" id="ARBA00023136"/>
    </source>
</evidence>
<proteinExistence type="predicted"/>
<keyword evidence="2" id="KW-1003">Cell membrane</keyword>
<feature type="transmembrane region" description="Helical" evidence="6">
    <location>
        <begin position="21"/>
        <end position="40"/>
    </location>
</feature>
<evidence type="ECO:0000256" key="3">
    <source>
        <dbReference type="ARBA" id="ARBA00022692"/>
    </source>
</evidence>
<dbReference type="PANTHER" id="PTHR42709:SF6">
    <property type="entry name" value="UNDECAPRENYL PHOSPHATE TRANSPORTER A"/>
    <property type="match status" value="1"/>
</dbReference>
<feature type="transmembrane region" description="Helical" evidence="6">
    <location>
        <begin position="127"/>
        <end position="152"/>
    </location>
</feature>
<evidence type="ECO:0000256" key="4">
    <source>
        <dbReference type="ARBA" id="ARBA00022989"/>
    </source>
</evidence>
<dbReference type="EMBL" id="CADCWM010000541">
    <property type="protein sequence ID" value="CAA9567688.1"/>
    <property type="molecule type" value="Genomic_DNA"/>
</dbReference>
<evidence type="ECO:0000256" key="2">
    <source>
        <dbReference type="ARBA" id="ARBA00022475"/>
    </source>
</evidence>
<name>A0A6J4V5S6_9BACT</name>
<keyword evidence="3 6" id="KW-0812">Transmembrane</keyword>
<dbReference type="AlphaFoldDB" id="A0A6J4V5S6"/>
<dbReference type="PANTHER" id="PTHR42709">
    <property type="entry name" value="ALKALINE PHOSPHATASE LIKE PROTEIN"/>
    <property type="match status" value="1"/>
</dbReference>
<evidence type="ECO:0000256" key="6">
    <source>
        <dbReference type="SAM" id="Phobius"/>
    </source>
</evidence>
<keyword evidence="5 6" id="KW-0472">Membrane</keyword>
<evidence type="ECO:0000259" key="7">
    <source>
        <dbReference type="Pfam" id="PF09335"/>
    </source>
</evidence>
<evidence type="ECO:0000313" key="8">
    <source>
        <dbReference type="EMBL" id="CAA9567688.1"/>
    </source>
</evidence>
<evidence type="ECO:0000256" key="1">
    <source>
        <dbReference type="ARBA" id="ARBA00004651"/>
    </source>
</evidence>
<organism evidence="8">
    <name type="scientific">uncultured Thermomicrobiales bacterium</name>
    <dbReference type="NCBI Taxonomy" id="1645740"/>
    <lineage>
        <taxon>Bacteria</taxon>
        <taxon>Pseudomonadati</taxon>
        <taxon>Thermomicrobiota</taxon>
        <taxon>Thermomicrobia</taxon>
        <taxon>Thermomicrobiales</taxon>
        <taxon>environmental samples</taxon>
    </lineage>
</organism>
<accession>A0A6J4V5S6</accession>
<dbReference type="InterPro" id="IPR051311">
    <property type="entry name" value="DedA_domain"/>
</dbReference>
<protein>
    <recommendedName>
        <fullName evidence="7">VTT domain-containing protein</fullName>
    </recommendedName>
</protein>
<reference evidence="8" key="1">
    <citation type="submission" date="2020-02" db="EMBL/GenBank/DDBJ databases">
        <authorList>
            <person name="Meier V. D."/>
        </authorList>
    </citation>
    <scope>NUCLEOTIDE SEQUENCE</scope>
    <source>
        <strain evidence="8">AVDCRST_MAG88</strain>
    </source>
</reference>
<feature type="domain" description="VTT" evidence="7">
    <location>
        <begin position="66"/>
        <end position="179"/>
    </location>
</feature>
<feature type="transmembrane region" description="Helical" evidence="6">
    <location>
        <begin position="164"/>
        <end position="185"/>
    </location>
</feature>